<dbReference type="AlphaFoldDB" id="A0A3B0Y5H1"/>
<name>A0A3B0Y5H1_9ZZZZ</name>
<organism evidence="1">
    <name type="scientific">hydrothermal vent metagenome</name>
    <dbReference type="NCBI Taxonomy" id="652676"/>
    <lineage>
        <taxon>unclassified sequences</taxon>
        <taxon>metagenomes</taxon>
        <taxon>ecological metagenomes</taxon>
    </lineage>
</organism>
<accession>A0A3B0Y5H1</accession>
<reference evidence="1" key="1">
    <citation type="submission" date="2018-06" db="EMBL/GenBank/DDBJ databases">
        <authorList>
            <person name="Zhirakovskaya E."/>
        </authorList>
    </citation>
    <scope>NUCLEOTIDE SEQUENCE</scope>
</reference>
<sequence>MIEEFKKWIIEVQDEALAEKRIKAEAKGDKSKW</sequence>
<protein>
    <submittedName>
        <fullName evidence="1">Uncharacterized protein</fullName>
    </submittedName>
</protein>
<feature type="non-terminal residue" evidence="1">
    <location>
        <position position="33"/>
    </location>
</feature>
<proteinExistence type="predicted"/>
<gene>
    <name evidence="1" type="ORF">MNBD_GAMMA13-527</name>
</gene>
<evidence type="ECO:0000313" key="1">
    <source>
        <dbReference type="EMBL" id="VAW71653.1"/>
    </source>
</evidence>
<dbReference type="EMBL" id="UOFK01000009">
    <property type="protein sequence ID" value="VAW71653.1"/>
    <property type="molecule type" value="Genomic_DNA"/>
</dbReference>